<keyword evidence="3" id="KW-1185">Reference proteome</keyword>
<feature type="compositionally biased region" description="Polar residues" evidence="1">
    <location>
        <begin position="54"/>
        <end position="63"/>
    </location>
</feature>
<gene>
    <name evidence="2" type="ORF">D0Y65_030275</name>
</gene>
<accession>A0A445I4N2</accession>
<comment type="caution">
    <text evidence="2">The sequence shown here is derived from an EMBL/GenBank/DDBJ whole genome shotgun (WGS) entry which is preliminary data.</text>
</comment>
<proteinExistence type="predicted"/>
<organism evidence="2 3">
    <name type="scientific">Glycine soja</name>
    <name type="common">Wild soybean</name>
    <dbReference type="NCBI Taxonomy" id="3848"/>
    <lineage>
        <taxon>Eukaryota</taxon>
        <taxon>Viridiplantae</taxon>
        <taxon>Streptophyta</taxon>
        <taxon>Embryophyta</taxon>
        <taxon>Tracheophyta</taxon>
        <taxon>Spermatophyta</taxon>
        <taxon>Magnoliopsida</taxon>
        <taxon>eudicotyledons</taxon>
        <taxon>Gunneridae</taxon>
        <taxon>Pentapetalae</taxon>
        <taxon>rosids</taxon>
        <taxon>fabids</taxon>
        <taxon>Fabales</taxon>
        <taxon>Fabaceae</taxon>
        <taxon>Papilionoideae</taxon>
        <taxon>50 kb inversion clade</taxon>
        <taxon>NPAAA clade</taxon>
        <taxon>indigoferoid/millettioid clade</taxon>
        <taxon>Phaseoleae</taxon>
        <taxon>Glycine</taxon>
        <taxon>Glycine subgen. Soja</taxon>
    </lineage>
</organism>
<feature type="region of interest" description="Disordered" evidence="1">
    <location>
        <begin position="20"/>
        <end position="71"/>
    </location>
</feature>
<evidence type="ECO:0000313" key="3">
    <source>
        <dbReference type="Proteomes" id="UP000289340"/>
    </source>
</evidence>
<reference evidence="2 3" key="1">
    <citation type="submission" date="2018-09" db="EMBL/GenBank/DDBJ databases">
        <title>A high-quality reference genome of wild soybean provides a powerful tool to mine soybean genomes.</title>
        <authorList>
            <person name="Xie M."/>
            <person name="Chung C.Y.L."/>
            <person name="Li M.-W."/>
            <person name="Wong F.-L."/>
            <person name="Chan T.-F."/>
            <person name="Lam H.-M."/>
        </authorList>
    </citation>
    <scope>NUCLEOTIDE SEQUENCE [LARGE SCALE GENOMIC DNA]</scope>
    <source>
        <strain evidence="3">cv. W05</strain>
        <tissue evidence="2">Hypocotyl of etiolated seedlings</tissue>
    </source>
</reference>
<dbReference type="EMBL" id="QZWG01000011">
    <property type="protein sequence ID" value="RZB80504.1"/>
    <property type="molecule type" value="Genomic_DNA"/>
</dbReference>
<evidence type="ECO:0000313" key="2">
    <source>
        <dbReference type="EMBL" id="RZB80504.1"/>
    </source>
</evidence>
<feature type="compositionally biased region" description="Basic and acidic residues" evidence="1">
    <location>
        <begin position="23"/>
        <end position="36"/>
    </location>
</feature>
<sequence>MHFFINPKPFSFSPSLFLSTMTDSERESESEGEIRASIEPSSPDSSGYAGEGRGSTSATSGSQFEIEQEDDMRIEIDRISISDSHTTRIPDKRHFNECRMMLPYRGGKGRSISSFLVIPTNLYILGMEMNTGLQGFQQICKQSFPFVENGGDCQIGEGGKASGVRRVGSSHEGGLHVGWFARVGYVAMVWCWI</sequence>
<protein>
    <submittedName>
        <fullName evidence="2">Vacuolar fusion protein MON1-like isoform G</fullName>
    </submittedName>
</protein>
<name>A0A445I4N2_GLYSO</name>
<dbReference type="AlphaFoldDB" id="A0A445I4N2"/>
<dbReference type="Proteomes" id="UP000289340">
    <property type="component" value="Chromosome 11"/>
</dbReference>
<evidence type="ECO:0000256" key="1">
    <source>
        <dbReference type="SAM" id="MobiDB-lite"/>
    </source>
</evidence>